<dbReference type="AlphaFoldDB" id="A0A1R2BR24"/>
<dbReference type="InterPro" id="IPR012337">
    <property type="entry name" value="RNaseH-like_sf"/>
</dbReference>
<dbReference type="PANTHER" id="PTHR22891">
    <property type="entry name" value="EUKARYOTIC TRANSLATION INITIATION FACTOR 2C"/>
    <property type="match status" value="1"/>
</dbReference>
<feature type="domain" description="Piwi" evidence="3">
    <location>
        <begin position="444"/>
        <end position="738"/>
    </location>
</feature>
<organism evidence="4 5">
    <name type="scientific">Stentor coeruleus</name>
    <dbReference type="NCBI Taxonomy" id="5963"/>
    <lineage>
        <taxon>Eukaryota</taxon>
        <taxon>Sar</taxon>
        <taxon>Alveolata</taxon>
        <taxon>Ciliophora</taxon>
        <taxon>Postciliodesmatophora</taxon>
        <taxon>Heterotrichea</taxon>
        <taxon>Heterotrichida</taxon>
        <taxon>Stentoridae</taxon>
        <taxon>Stentor</taxon>
    </lineage>
</organism>
<dbReference type="SUPFAM" id="SSF53098">
    <property type="entry name" value="Ribonuclease H-like"/>
    <property type="match status" value="1"/>
</dbReference>
<dbReference type="InterPro" id="IPR036085">
    <property type="entry name" value="PAZ_dom_sf"/>
</dbReference>
<evidence type="ECO:0000313" key="4">
    <source>
        <dbReference type="EMBL" id="OMJ79243.1"/>
    </source>
</evidence>
<evidence type="ECO:0000259" key="3">
    <source>
        <dbReference type="PROSITE" id="PS50822"/>
    </source>
</evidence>
<dbReference type="InterPro" id="IPR003100">
    <property type="entry name" value="PAZ_dom"/>
</dbReference>
<protein>
    <submittedName>
        <fullName evidence="4">Uncharacterized protein</fullName>
    </submittedName>
</protein>
<evidence type="ECO:0000313" key="5">
    <source>
        <dbReference type="Proteomes" id="UP000187209"/>
    </source>
</evidence>
<dbReference type="SUPFAM" id="SSF101690">
    <property type="entry name" value="PAZ domain"/>
    <property type="match status" value="1"/>
</dbReference>
<dbReference type="Gene3D" id="3.40.50.2300">
    <property type="match status" value="1"/>
</dbReference>
<dbReference type="SMART" id="SM00949">
    <property type="entry name" value="PAZ"/>
    <property type="match status" value="1"/>
</dbReference>
<dbReference type="Pfam" id="PF02171">
    <property type="entry name" value="Piwi"/>
    <property type="match status" value="1"/>
</dbReference>
<proteinExistence type="inferred from homology"/>
<name>A0A1R2BR24_9CILI</name>
<feature type="domain" description="PAZ" evidence="2">
    <location>
        <begin position="184"/>
        <end position="286"/>
    </location>
</feature>
<dbReference type="OrthoDB" id="445936at2759"/>
<dbReference type="PROSITE" id="PS50821">
    <property type="entry name" value="PAZ"/>
    <property type="match status" value="1"/>
</dbReference>
<evidence type="ECO:0000259" key="2">
    <source>
        <dbReference type="PROSITE" id="PS50821"/>
    </source>
</evidence>
<keyword evidence="5" id="KW-1185">Reference proteome</keyword>
<accession>A0A1R2BR24</accession>
<dbReference type="Proteomes" id="UP000187209">
    <property type="component" value="Unassembled WGS sequence"/>
</dbReference>
<dbReference type="EMBL" id="MPUH01000481">
    <property type="protein sequence ID" value="OMJ79243.1"/>
    <property type="molecule type" value="Genomic_DNA"/>
</dbReference>
<dbReference type="InterPro" id="IPR036397">
    <property type="entry name" value="RNaseH_sf"/>
</dbReference>
<dbReference type="CDD" id="cd02845">
    <property type="entry name" value="PAZ_piwi_like"/>
    <property type="match status" value="1"/>
</dbReference>
<gene>
    <name evidence="4" type="ORF">SteCoe_20796</name>
</gene>
<dbReference type="PROSITE" id="PS50822">
    <property type="entry name" value="PIWI"/>
    <property type="match status" value="1"/>
</dbReference>
<reference evidence="4 5" key="1">
    <citation type="submission" date="2016-11" db="EMBL/GenBank/DDBJ databases">
        <title>The macronuclear genome of Stentor coeruleus: a giant cell with tiny introns.</title>
        <authorList>
            <person name="Slabodnick M."/>
            <person name="Ruby J.G."/>
            <person name="Reiff S.B."/>
            <person name="Swart E.C."/>
            <person name="Gosai S."/>
            <person name="Prabakaran S."/>
            <person name="Witkowska E."/>
            <person name="Larue G.E."/>
            <person name="Fisher S."/>
            <person name="Freeman R.M."/>
            <person name="Gunawardena J."/>
            <person name="Chu W."/>
            <person name="Stover N.A."/>
            <person name="Gregory B.D."/>
            <person name="Nowacki M."/>
            <person name="Derisi J."/>
            <person name="Roy S.W."/>
            <person name="Marshall W.F."/>
            <person name="Sood P."/>
        </authorList>
    </citation>
    <scope>NUCLEOTIDE SEQUENCE [LARGE SCALE GENOMIC DNA]</scope>
    <source>
        <strain evidence="4">WM001</strain>
    </source>
</reference>
<sequence>MHEEIPKKFGREVSLISNLFKFQKLPKDTIYGYFIDFTPEVDINNKDLKKHLLRCANQQIKNRIGTYYYYDFLVSRTKFEEPFSIITAGHDSTEYKLDIRYVSAIEEGSDQFCWFLNILIKMQQKALGLKQLTNKPAFYNSDQAVELPQIGLSIWNGYRATVTSIGPVMTMCMDICSKIINTKNVLDAMEEIRERNPELRRKKMNDFLYNQIVMTKYNKRFYRVQKVDFDSDPNSVFDTKAGPISIKDYYLQQYRIKIKNLSQPLLIAVQRNQELKVVPELCFLTGVPEFAKRNGNMMRQVREANKSSPNDRYHAITEHIEKMATEGMDLSEEQGLIVDKKPIRIQAIEFNPVKIQLKNETLECSERGFNIRSPIKTPTSIHLLRICYQSQDYNNANFLEKSLRTRMRNIGINLESVDYFEYSSSGYLCEYLESLKFMHEIPKIVVIILQRRDKTYEDIKLITTNNEIPIQCMLSLQFSNEKKIESVLTNVAHQIAAKTGSQLWTIPHCEGIPRITMVVGMDVYHDTVNKKESILAFSASLNPEFTKYYSTVRKQPKIGEEISNSAESCFHEALITFFEETKRRFLPNLIVVYRDGVGDSQEDIVKDIEISGLKKVISSFQGYNPEIVYIVVCKRIDQRFFMSNRDMMGNPKAGTCILDSQVCDESTFYMITATVNQGTATPVKYKIVENSSSISKEILAKFSYGLCHLYYNWKGAIKLPVPTQLSHKLAYMIGENIHKDAGPNLRKSLWYL</sequence>
<dbReference type="SMART" id="SM00950">
    <property type="entry name" value="Piwi"/>
    <property type="match status" value="1"/>
</dbReference>
<evidence type="ECO:0000256" key="1">
    <source>
        <dbReference type="RuleBase" id="RU361178"/>
    </source>
</evidence>
<dbReference type="InterPro" id="IPR003165">
    <property type="entry name" value="Piwi"/>
</dbReference>
<dbReference type="Gene3D" id="3.30.420.10">
    <property type="entry name" value="Ribonuclease H-like superfamily/Ribonuclease H"/>
    <property type="match status" value="1"/>
</dbReference>
<dbReference type="Pfam" id="PF02170">
    <property type="entry name" value="PAZ"/>
    <property type="match status" value="1"/>
</dbReference>
<dbReference type="Gene3D" id="2.170.260.10">
    <property type="entry name" value="paz domain"/>
    <property type="match status" value="1"/>
</dbReference>
<comment type="similarity">
    <text evidence="1">Belongs to the argonaute family.</text>
</comment>
<comment type="caution">
    <text evidence="4">The sequence shown here is derived from an EMBL/GenBank/DDBJ whole genome shotgun (WGS) entry which is preliminary data.</text>
</comment>
<dbReference type="GO" id="GO:0003723">
    <property type="term" value="F:RNA binding"/>
    <property type="evidence" value="ECO:0007669"/>
    <property type="project" value="InterPro"/>
</dbReference>